<feature type="compositionally biased region" description="Basic and acidic residues" evidence="1">
    <location>
        <begin position="53"/>
        <end position="62"/>
    </location>
</feature>
<gene>
    <name evidence="2" type="ORF">EYF80_028981</name>
</gene>
<evidence type="ECO:0000313" key="3">
    <source>
        <dbReference type="Proteomes" id="UP000314294"/>
    </source>
</evidence>
<proteinExistence type="predicted"/>
<evidence type="ECO:0000256" key="1">
    <source>
        <dbReference type="SAM" id="MobiDB-lite"/>
    </source>
</evidence>
<sequence>MAISASFSRPDSDIGFWKTYADHQGRRSWKKGEEEVEEEEEEEEEEEDFLPPWKEKDTEVGE</sequence>
<reference evidence="2 3" key="1">
    <citation type="submission" date="2019-03" db="EMBL/GenBank/DDBJ databases">
        <title>First draft genome of Liparis tanakae, snailfish: a comprehensive survey of snailfish specific genes.</title>
        <authorList>
            <person name="Kim W."/>
            <person name="Song I."/>
            <person name="Jeong J.-H."/>
            <person name="Kim D."/>
            <person name="Kim S."/>
            <person name="Ryu S."/>
            <person name="Song J.Y."/>
            <person name="Lee S.K."/>
        </authorList>
    </citation>
    <scope>NUCLEOTIDE SEQUENCE [LARGE SCALE GENOMIC DNA]</scope>
    <source>
        <tissue evidence="2">Muscle</tissue>
    </source>
</reference>
<dbReference type="EMBL" id="SRLO01000327">
    <property type="protein sequence ID" value="TNN60811.1"/>
    <property type="molecule type" value="Genomic_DNA"/>
</dbReference>
<comment type="caution">
    <text evidence="2">The sequence shown here is derived from an EMBL/GenBank/DDBJ whole genome shotgun (WGS) entry which is preliminary data.</text>
</comment>
<protein>
    <submittedName>
        <fullName evidence="2">Uncharacterized protein</fullName>
    </submittedName>
</protein>
<evidence type="ECO:0000313" key="2">
    <source>
        <dbReference type="EMBL" id="TNN60811.1"/>
    </source>
</evidence>
<organism evidence="2 3">
    <name type="scientific">Liparis tanakae</name>
    <name type="common">Tanaka's snailfish</name>
    <dbReference type="NCBI Taxonomy" id="230148"/>
    <lineage>
        <taxon>Eukaryota</taxon>
        <taxon>Metazoa</taxon>
        <taxon>Chordata</taxon>
        <taxon>Craniata</taxon>
        <taxon>Vertebrata</taxon>
        <taxon>Euteleostomi</taxon>
        <taxon>Actinopterygii</taxon>
        <taxon>Neopterygii</taxon>
        <taxon>Teleostei</taxon>
        <taxon>Neoteleostei</taxon>
        <taxon>Acanthomorphata</taxon>
        <taxon>Eupercaria</taxon>
        <taxon>Perciformes</taxon>
        <taxon>Cottioidei</taxon>
        <taxon>Cottales</taxon>
        <taxon>Liparidae</taxon>
        <taxon>Liparis</taxon>
    </lineage>
</organism>
<dbReference type="Proteomes" id="UP000314294">
    <property type="component" value="Unassembled WGS sequence"/>
</dbReference>
<keyword evidence="3" id="KW-1185">Reference proteome</keyword>
<name>A0A4Z2H5A7_9TELE</name>
<feature type="region of interest" description="Disordered" evidence="1">
    <location>
        <begin position="27"/>
        <end position="62"/>
    </location>
</feature>
<dbReference type="AlphaFoldDB" id="A0A4Z2H5A7"/>
<feature type="compositionally biased region" description="Acidic residues" evidence="1">
    <location>
        <begin position="34"/>
        <end position="49"/>
    </location>
</feature>
<accession>A0A4Z2H5A7</accession>